<dbReference type="GO" id="GO:0045892">
    <property type="term" value="P:negative regulation of DNA-templated transcription"/>
    <property type="evidence" value="ECO:0007669"/>
    <property type="project" value="TreeGrafter"/>
</dbReference>
<dbReference type="FunCoup" id="R7UL99">
    <property type="interactions" value="901"/>
</dbReference>
<reference evidence="8 10" key="2">
    <citation type="journal article" date="2013" name="Nature">
        <title>Insights into bilaterian evolution from three spiralian genomes.</title>
        <authorList>
            <person name="Simakov O."/>
            <person name="Marletaz F."/>
            <person name="Cho S.J."/>
            <person name="Edsinger-Gonzales E."/>
            <person name="Havlak P."/>
            <person name="Hellsten U."/>
            <person name="Kuo D.H."/>
            <person name="Larsson T."/>
            <person name="Lv J."/>
            <person name="Arendt D."/>
            <person name="Savage R."/>
            <person name="Osoegawa K."/>
            <person name="de Jong P."/>
            <person name="Grimwood J."/>
            <person name="Chapman J.A."/>
            <person name="Shapiro H."/>
            <person name="Aerts A."/>
            <person name="Otillar R.P."/>
            <person name="Terry A.Y."/>
            <person name="Boore J.L."/>
            <person name="Grigoriev I.V."/>
            <person name="Lindberg D.R."/>
            <person name="Seaver E.C."/>
            <person name="Weisblat D.A."/>
            <person name="Putnam N.H."/>
            <person name="Rokhsar D.S."/>
        </authorList>
    </citation>
    <scope>NUCLEOTIDE SEQUENCE</scope>
    <source>
        <strain evidence="8 10">I ESC-2004</strain>
    </source>
</reference>
<keyword evidence="10" id="KW-1185">Reference proteome</keyword>
<feature type="site" description="Electron transfer via tryptophanyl radical" evidence="5">
    <location>
        <position position="389"/>
    </location>
</feature>
<feature type="compositionally biased region" description="Basic and acidic residues" evidence="6">
    <location>
        <begin position="574"/>
        <end position="591"/>
    </location>
</feature>
<dbReference type="InterPro" id="IPR036134">
    <property type="entry name" value="Crypto/Photolyase_FAD-like_sf"/>
</dbReference>
<protein>
    <recommendedName>
        <fullName evidence="7">Photolyase/cryptochrome alpha/beta domain-containing protein</fullName>
    </recommendedName>
</protein>
<dbReference type="GO" id="GO:0032922">
    <property type="term" value="P:circadian regulation of gene expression"/>
    <property type="evidence" value="ECO:0007669"/>
    <property type="project" value="TreeGrafter"/>
</dbReference>
<dbReference type="EMBL" id="AMQN01001386">
    <property type="status" value="NOT_ANNOTATED_CDS"/>
    <property type="molecule type" value="Genomic_DNA"/>
</dbReference>
<dbReference type="STRING" id="283909.R7UL99"/>
<dbReference type="OrthoDB" id="435881at2759"/>
<evidence type="ECO:0000313" key="10">
    <source>
        <dbReference type="Proteomes" id="UP000014760"/>
    </source>
</evidence>
<dbReference type="InterPro" id="IPR006050">
    <property type="entry name" value="DNA_photolyase_N"/>
</dbReference>
<dbReference type="GO" id="GO:0071949">
    <property type="term" value="F:FAD binding"/>
    <property type="evidence" value="ECO:0007669"/>
    <property type="project" value="TreeGrafter"/>
</dbReference>
<gene>
    <name evidence="8" type="ORF">CAPTEDRAFT_178510</name>
</gene>
<evidence type="ECO:0000256" key="3">
    <source>
        <dbReference type="ARBA" id="ARBA00022827"/>
    </source>
</evidence>
<comment type="similarity">
    <text evidence="1">Belongs to the DNA photolyase class-1 family.</text>
</comment>
<dbReference type="InterPro" id="IPR002081">
    <property type="entry name" value="Cryptochrome/DNA_photolyase_1"/>
</dbReference>
<evidence type="ECO:0000313" key="8">
    <source>
        <dbReference type="EMBL" id="ELU04573.1"/>
    </source>
</evidence>
<dbReference type="HOGENOM" id="CLU_010348_3_4_1"/>
<dbReference type="Pfam" id="PF00875">
    <property type="entry name" value="DNA_photolyase"/>
    <property type="match status" value="1"/>
</dbReference>
<evidence type="ECO:0000259" key="7">
    <source>
        <dbReference type="PROSITE" id="PS51645"/>
    </source>
</evidence>
<sequence length="597" mass="69055">MCEENAQIPGEPSKKKKKNVLYWFRRCLRLHDNAALVEVLKEADTFRCIFILDPWFAGASQVGINKWRFLLQSLEDLDSRLRKLNSRLFVIRGQPTDIFPKLFQKWDISALAFEEDPEPFGKERDSAVCTKSQDAGIEVIIKTSHTLFNLQKILDKNSGVPPLTYKRFQRILARMDPPPRPVEAVTSVTIGSVVTPINSDHDDQYGVPTLEDLGFDTDNLEAAVWKGGETEALSRLDRHLERKAWVASFEKPKMTPQSLMASPTGLSPYLRFGCLSTRLFYWRLTDLYRKVKKRTDMPLSIHGQLLWREFFYTAATNNPKFDRMVGNPICVQVPWDKNPEALAKWAECKTGFPWIDAIMTQLRQEGWIHHLARHSVACFLTRGDLWISWEEGMKVFEEQLLDADWSINAGMWLWLSCSSFFQQFFHTYCPASFGRKADPTGDYIRKYLPVLKAFPTKYIYEPWTAPMEIQVAVRCVIGVDYPLPIVNHAEISQINMERMKQIYHQISLKSGPLSKYVRRRQRHMMEMTEGVSRHVFMYGPGNPQNIPNLSSARGIPLQAAKWQMSLQQSKRNHSSSESDQDRKVVRGDSRHMMMHNQ</sequence>
<feature type="domain" description="Photolyase/cryptochrome alpha/beta" evidence="7">
    <location>
        <begin position="18"/>
        <end position="147"/>
    </location>
</feature>
<evidence type="ECO:0000256" key="1">
    <source>
        <dbReference type="ARBA" id="ARBA00005862"/>
    </source>
</evidence>
<evidence type="ECO:0000256" key="5">
    <source>
        <dbReference type="PIRSR" id="PIRSR602081-2"/>
    </source>
</evidence>
<reference evidence="9" key="3">
    <citation type="submission" date="2015-06" db="UniProtKB">
        <authorList>
            <consortium name="EnsemblMetazoa"/>
        </authorList>
    </citation>
    <scope>IDENTIFICATION</scope>
</reference>
<dbReference type="OMA" id="GASTFRC"/>
<comment type="cofactor">
    <cofactor evidence="4">
        <name>FAD</name>
        <dbReference type="ChEBI" id="CHEBI:57692"/>
    </cofactor>
    <text evidence="4">Binds 1 FAD per subunit.</text>
</comment>
<dbReference type="Proteomes" id="UP000014760">
    <property type="component" value="Unassembled WGS sequence"/>
</dbReference>
<dbReference type="Gene3D" id="1.25.40.80">
    <property type="match status" value="1"/>
</dbReference>
<feature type="binding site" evidence="4">
    <location>
        <begin position="402"/>
        <end position="404"/>
    </location>
    <ligand>
        <name>FAD</name>
        <dbReference type="ChEBI" id="CHEBI:57692"/>
    </ligand>
</feature>
<dbReference type="PROSITE" id="PS51645">
    <property type="entry name" value="PHR_CRY_ALPHA_BETA"/>
    <property type="match status" value="1"/>
</dbReference>
<evidence type="ECO:0000256" key="6">
    <source>
        <dbReference type="SAM" id="MobiDB-lite"/>
    </source>
</evidence>
<dbReference type="GO" id="GO:0005737">
    <property type="term" value="C:cytoplasm"/>
    <property type="evidence" value="ECO:0007669"/>
    <property type="project" value="TreeGrafter"/>
</dbReference>
<reference evidence="10" key="1">
    <citation type="submission" date="2012-12" db="EMBL/GenBank/DDBJ databases">
        <authorList>
            <person name="Hellsten U."/>
            <person name="Grimwood J."/>
            <person name="Chapman J.A."/>
            <person name="Shapiro H."/>
            <person name="Aerts A."/>
            <person name="Otillar R.P."/>
            <person name="Terry A.Y."/>
            <person name="Boore J.L."/>
            <person name="Simakov O."/>
            <person name="Marletaz F."/>
            <person name="Cho S.-J."/>
            <person name="Edsinger-Gonzales E."/>
            <person name="Havlak P."/>
            <person name="Kuo D.-H."/>
            <person name="Larsson T."/>
            <person name="Lv J."/>
            <person name="Arendt D."/>
            <person name="Savage R."/>
            <person name="Osoegawa K."/>
            <person name="de Jong P."/>
            <person name="Lindberg D.R."/>
            <person name="Seaver E.C."/>
            <person name="Weisblat D.A."/>
            <person name="Putnam N.H."/>
            <person name="Grigoriev I.V."/>
            <person name="Rokhsar D.S."/>
        </authorList>
    </citation>
    <scope>NUCLEOTIDE SEQUENCE</scope>
    <source>
        <strain evidence="10">I ESC-2004</strain>
    </source>
</reference>
<evidence type="ECO:0000256" key="2">
    <source>
        <dbReference type="ARBA" id="ARBA00022630"/>
    </source>
</evidence>
<dbReference type="FunFam" id="1.10.579.10:FF:000001">
    <property type="entry name" value="Cryptochrome 1"/>
    <property type="match status" value="1"/>
</dbReference>
<dbReference type="PANTHER" id="PTHR11455:SF30">
    <property type="entry name" value="CRYPTOCHROME-1"/>
    <property type="match status" value="1"/>
</dbReference>
<name>R7UL99_CAPTE</name>
<dbReference type="GO" id="GO:0043153">
    <property type="term" value="P:entrainment of circadian clock by photoperiod"/>
    <property type="evidence" value="ECO:0007669"/>
    <property type="project" value="TreeGrafter"/>
</dbReference>
<proteinExistence type="inferred from homology"/>
<dbReference type="AlphaFoldDB" id="R7UL99"/>
<feature type="region of interest" description="Disordered" evidence="6">
    <location>
        <begin position="562"/>
        <end position="597"/>
    </location>
</feature>
<dbReference type="PANTHER" id="PTHR11455">
    <property type="entry name" value="CRYPTOCHROME"/>
    <property type="match status" value="1"/>
</dbReference>
<dbReference type="EnsemblMetazoa" id="CapteT178510">
    <property type="protein sequence ID" value="CapteP178510"/>
    <property type="gene ID" value="CapteG178510"/>
</dbReference>
<dbReference type="GO" id="GO:0003677">
    <property type="term" value="F:DNA binding"/>
    <property type="evidence" value="ECO:0007669"/>
    <property type="project" value="TreeGrafter"/>
</dbReference>
<dbReference type="InterPro" id="IPR036155">
    <property type="entry name" value="Crypto/Photolyase_N_sf"/>
</dbReference>
<accession>R7UL99</accession>
<dbReference type="SUPFAM" id="SSF52425">
    <property type="entry name" value="Cryptochrome/photolyase, N-terminal domain"/>
    <property type="match status" value="1"/>
</dbReference>
<dbReference type="SUPFAM" id="SSF48173">
    <property type="entry name" value="Cryptochrome/photolyase FAD-binding domain"/>
    <property type="match status" value="1"/>
</dbReference>
<dbReference type="Pfam" id="PF03441">
    <property type="entry name" value="FAD_binding_7"/>
    <property type="match status" value="1"/>
</dbReference>
<dbReference type="InterPro" id="IPR014729">
    <property type="entry name" value="Rossmann-like_a/b/a_fold"/>
</dbReference>
<feature type="site" description="Electron transfer via tryptophanyl radical" evidence="5">
    <location>
        <position position="412"/>
    </location>
</feature>
<dbReference type="GO" id="GO:0005634">
    <property type="term" value="C:nucleus"/>
    <property type="evidence" value="ECO:0007669"/>
    <property type="project" value="TreeGrafter"/>
</dbReference>
<dbReference type="EMBL" id="KB302197">
    <property type="protein sequence ID" value="ELU04573.1"/>
    <property type="molecule type" value="Genomic_DNA"/>
</dbReference>
<dbReference type="Gene3D" id="3.40.50.620">
    <property type="entry name" value="HUPs"/>
    <property type="match status" value="1"/>
</dbReference>
<evidence type="ECO:0000256" key="4">
    <source>
        <dbReference type="PIRSR" id="PIRSR602081-1"/>
    </source>
</evidence>
<dbReference type="InterPro" id="IPR005101">
    <property type="entry name" value="Cryptochr/Photolyase_FAD-bd"/>
</dbReference>
<feature type="site" description="Electron transfer via tryptophanyl radical" evidence="5">
    <location>
        <position position="335"/>
    </location>
</feature>
<evidence type="ECO:0000313" key="9">
    <source>
        <dbReference type="EnsemblMetazoa" id="CapteP178510"/>
    </source>
</evidence>
<dbReference type="FunFam" id="1.25.40.80:FF:000001">
    <property type="entry name" value="Cryptochrome circadian regulator 2"/>
    <property type="match status" value="1"/>
</dbReference>
<organism evidence="8">
    <name type="scientific">Capitella teleta</name>
    <name type="common">Polychaete worm</name>
    <dbReference type="NCBI Taxonomy" id="283909"/>
    <lineage>
        <taxon>Eukaryota</taxon>
        <taxon>Metazoa</taxon>
        <taxon>Spiralia</taxon>
        <taxon>Lophotrochozoa</taxon>
        <taxon>Annelida</taxon>
        <taxon>Polychaeta</taxon>
        <taxon>Sedentaria</taxon>
        <taxon>Scolecida</taxon>
        <taxon>Capitellidae</taxon>
        <taxon>Capitella</taxon>
    </lineage>
</organism>
<feature type="binding site" evidence="4">
    <location>
        <begin position="304"/>
        <end position="311"/>
    </location>
    <ligand>
        <name>FAD</name>
        <dbReference type="ChEBI" id="CHEBI:57692"/>
    </ligand>
</feature>
<dbReference type="Gene3D" id="1.10.579.10">
    <property type="entry name" value="DNA Cyclobutane Dipyrimidine Photolyase, subunit A, domain 3"/>
    <property type="match status" value="1"/>
</dbReference>
<keyword evidence="2 4" id="KW-0285">Flavoprotein</keyword>
<keyword evidence="3 4" id="KW-0274">FAD</keyword>